<protein>
    <submittedName>
        <fullName evidence="12">Pheromone a factor receptor</fullName>
    </submittedName>
</protein>
<keyword evidence="5 11" id="KW-1133">Transmembrane helix</keyword>
<dbReference type="InterPro" id="IPR001499">
    <property type="entry name" value="GPCR_STE3"/>
</dbReference>
<sequence>MPAGSPLIVPNQPEPPYTSPSMEADLICRVALSFLANLICWIPLRNLYRHGELAAVCFVCSVILLNTLTIVNALIWRDDNIDEWWKGYGWCDVHPYLYQPALSVYTSSLTAIMVNLAKQVDLLRVSPLNARELRRKKWKNALLIFSLPTIQIAWLYPLAGQRYMIATLRGCLWSSPPVWPFLLFFMIPTPVLSFVSGFYAVLTWKRYTDIEKATRIAILSNTSAATRAERRRRRLFLMTACVLVPYIPVVCALSYFQIRSILPLRHYDFYEIHDRANPLPWNSIVLHTRDQLTFLDLYSNYLQVLTTVPIFFFFGCTNKTKATLRHHMTRLRLDRLLLTRTRRHPRSATSAPHEPQSIPTPNKPANSFRLPTSQASTALTGCSTSTPPPPYSTQPDDAIDMTESHHTAHSPARDRTRGTPETPHTCIVTSQRCQPGPRRIRSLPPESDMNTAHNEEIGRADDRRGQRRWSLPRTSG</sequence>
<evidence type="ECO:0000256" key="6">
    <source>
        <dbReference type="ARBA" id="ARBA00023040"/>
    </source>
</evidence>
<feature type="transmembrane region" description="Helical" evidence="11">
    <location>
        <begin position="96"/>
        <end position="117"/>
    </location>
</feature>
<keyword evidence="4 11" id="KW-0812">Transmembrane</keyword>
<keyword evidence="9" id="KW-0807">Transducer</keyword>
<proteinExistence type="inferred from homology"/>
<organism evidence="12 13">
    <name type="scientific">Colletotrichum spinosum</name>
    <dbReference type="NCBI Taxonomy" id="1347390"/>
    <lineage>
        <taxon>Eukaryota</taxon>
        <taxon>Fungi</taxon>
        <taxon>Dikarya</taxon>
        <taxon>Ascomycota</taxon>
        <taxon>Pezizomycotina</taxon>
        <taxon>Sordariomycetes</taxon>
        <taxon>Hypocreomycetidae</taxon>
        <taxon>Glomerellales</taxon>
        <taxon>Glomerellaceae</taxon>
        <taxon>Colletotrichum</taxon>
        <taxon>Colletotrichum orbiculare species complex</taxon>
    </lineage>
</organism>
<evidence type="ECO:0000313" key="13">
    <source>
        <dbReference type="Proteomes" id="UP000295083"/>
    </source>
</evidence>
<dbReference type="PANTHER" id="PTHR28097">
    <property type="entry name" value="PHEROMONE A FACTOR RECEPTOR"/>
    <property type="match status" value="1"/>
</dbReference>
<name>A0A4R8PNE5_9PEZI</name>
<evidence type="ECO:0000256" key="4">
    <source>
        <dbReference type="ARBA" id="ARBA00022692"/>
    </source>
</evidence>
<keyword evidence="8 12" id="KW-0675">Receptor</keyword>
<evidence type="ECO:0000256" key="1">
    <source>
        <dbReference type="ARBA" id="ARBA00004141"/>
    </source>
</evidence>
<evidence type="ECO:0000256" key="8">
    <source>
        <dbReference type="ARBA" id="ARBA00023170"/>
    </source>
</evidence>
<comment type="similarity">
    <text evidence="2">Belongs to the G-protein coupled receptor 4 family.</text>
</comment>
<evidence type="ECO:0000256" key="3">
    <source>
        <dbReference type="ARBA" id="ARBA00022507"/>
    </source>
</evidence>
<feature type="transmembrane region" description="Helical" evidence="11">
    <location>
        <begin position="53"/>
        <end position="76"/>
    </location>
</feature>
<keyword evidence="13" id="KW-1185">Reference proteome</keyword>
<feature type="transmembrane region" description="Helical" evidence="11">
    <location>
        <begin position="26"/>
        <end position="44"/>
    </location>
</feature>
<dbReference type="PANTHER" id="PTHR28097:SF1">
    <property type="entry name" value="PHEROMONE A FACTOR RECEPTOR"/>
    <property type="match status" value="1"/>
</dbReference>
<keyword evidence="6" id="KW-0297">G-protein coupled receptor</keyword>
<feature type="region of interest" description="Disordered" evidence="10">
    <location>
        <begin position="343"/>
        <end position="476"/>
    </location>
</feature>
<feature type="compositionally biased region" description="Basic and acidic residues" evidence="10">
    <location>
        <begin position="453"/>
        <end position="464"/>
    </location>
</feature>
<evidence type="ECO:0000256" key="7">
    <source>
        <dbReference type="ARBA" id="ARBA00023136"/>
    </source>
</evidence>
<dbReference type="AlphaFoldDB" id="A0A4R8PNE5"/>
<evidence type="ECO:0000256" key="10">
    <source>
        <dbReference type="SAM" id="MobiDB-lite"/>
    </source>
</evidence>
<feature type="transmembrane region" description="Helical" evidence="11">
    <location>
        <begin position="298"/>
        <end position="316"/>
    </location>
</feature>
<feature type="compositionally biased region" description="Basic and acidic residues" evidence="10">
    <location>
        <begin position="402"/>
        <end position="418"/>
    </location>
</feature>
<reference evidence="12 13" key="1">
    <citation type="submission" date="2018-11" db="EMBL/GenBank/DDBJ databases">
        <title>Genome sequence and assembly of Colletotrichum spinosum.</title>
        <authorList>
            <person name="Gan P."/>
            <person name="Shirasu K."/>
        </authorList>
    </citation>
    <scope>NUCLEOTIDE SEQUENCE [LARGE SCALE GENOMIC DNA]</scope>
    <source>
        <strain evidence="12 13">CBS 515.97</strain>
    </source>
</reference>
<keyword evidence="3" id="KW-0589">Pheromone response</keyword>
<dbReference type="Proteomes" id="UP000295083">
    <property type="component" value="Unassembled WGS sequence"/>
</dbReference>
<comment type="subcellular location">
    <subcellularLocation>
        <location evidence="1">Membrane</location>
        <topology evidence="1">Multi-pass membrane protein</topology>
    </subcellularLocation>
</comment>
<gene>
    <name evidence="12" type="primary">STE3</name>
    <name evidence="12" type="ORF">C8035_v011965</name>
</gene>
<feature type="transmembrane region" description="Helical" evidence="11">
    <location>
        <begin position="179"/>
        <end position="202"/>
    </location>
</feature>
<feature type="compositionally biased region" description="Polar residues" evidence="10">
    <location>
        <begin position="357"/>
        <end position="382"/>
    </location>
</feature>
<accession>A0A4R8PNE5</accession>
<dbReference type="EMBL" id="QAPG01005164">
    <property type="protein sequence ID" value="TDZ27142.1"/>
    <property type="molecule type" value="Genomic_DNA"/>
</dbReference>
<evidence type="ECO:0000256" key="5">
    <source>
        <dbReference type="ARBA" id="ARBA00022989"/>
    </source>
</evidence>
<dbReference type="GO" id="GO:0005886">
    <property type="term" value="C:plasma membrane"/>
    <property type="evidence" value="ECO:0007669"/>
    <property type="project" value="TreeGrafter"/>
</dbReference>
<evidence type="ECO:0000256" key="2">
    <source>
        <dbReference type="ARBA" id="ARBA00011085"/>
    </source>
</evidence>
<comment type="caution">
    <text evidence="12">The sequence shown here is derived from an EMBL/GenBank/DDBJ whole genome shotgun (WGS) entry which is preliminary data.</text>
</comment>
<dbReference type="GO" id="GO:0000750">
    <property type="term" value="P:pheromone-dependent signal transduction involved in conjugation with cellular fusion"/>
    <property type="evidence" value="ECO:0007669"/>
    <property type="project" value="TreeGrafter"/>
</dbReference>
<keyword evidence="7 11" id="KW-0472">Membrane</keyword>
<evidence type="ECO:0000256" key="9">
    <source>
        <dbReference type="ARBA" id="ARBA00023224"/>
    </source>
</evidence>
<dbReference type="GO" id="GO:0004932">
    <property type="term" value="F:mating-type factor pheromone receptor activity"/>
    <property type="evidence" value="ECO:0007669"/>
    <property type="project" value="InterPro"/>
</dbReference>
<evidence type="ECO:0000256" key="11">
    <source>
        <dbReference type="SAM" id="Phobius"/>
    </source>
</evidence>
<dbReference type="Pfam" id="PF02076">
    <property type="entry name" value="STE3"/>
    <property type="match status" value="1"/>
</dbReference>
<feature type="transmembrane region" description="Helical" evidence="11">
    <location>
        <begin position="138"/>
        <end position="159"/>
    </location>
</feature>
<feature type="transmembrane region" description="Helical" evidence="11">
    <location>
        <begin position="235"/>
        <end position="258"/>
    </location>
</feature>
<evidence type="ECO:0000313" key="12">
    <source>
        <dbReference type="EMBL" id="TDZ27142.1"/>
    </source>
</evidence>